<keyword evidence="3 14" id="KW-0639">Primosome</keyword>
<dbReference type="NCBIfam" id="TIGR00665">
    <property type="entry name" value="DnaB"/>
    <property type="match status" value="1"/>
</dbReference>
<dbReference type="PANTHER" id="PTHR30153">
    <property type="entry name" value="REPLICATIVE DNA HELICASE DNAB"/>
    <property type="match status" value="1"/>
</dbReference>
<dbReference type="InterPro" id="IPR027417">
    <property type="entry name" value="P-loop_NTPase"/>
</dbReference>
<evidence type="ECO:0000256" key="10">
    <source>
        <dbReference type="ARBA" id="ARBA00023235"/>
    </source>
</evidence>
<dbReference type="PANTHER" id="PTHR30153:SF2">
    <property type="entry name" value="REPLICATIVE DNA HELICASE"/>
    <property type="match status" value="1"/>
</dbReference>
<keyword evidence="7 14" id="KW-0347">Helicase</keyword>
<sequence>MGSNTTILPKTNKGGQETTTKQSSLYDVRAEQLLLGALLYNNENIDGVMELIEPNHFYTEFHQRLYSQITEMHNMGLEISPISLKLFIKNDEAHKQNPDAGIQHLIRLVNESTATMLINIKQLSHSIKNLFLMRSVESTCRKAISNIQDENDSNNIINHIEDLEKNLFELGSGKSDTIYKSTELINKSIEKIKINANKKHSTTGLSTGFIDLDSLLDGLHNSDLIILAARPSMGKTALAINIAVNIANKLKQKALDDSNKIKEHVVFISLEMSAEQLMTRILAMQAEINIHSIRRGTLTEEQLFTIEQLGKQNMNLPLIIDDSSAMNMSTLRARLRRLKRKENITCVFIDYLQLLKNKSDNTANRAQEVAEITQKLKSLAKELDMPVVALSQLSRAVELRDDKQPQLSDLRESGSIEQDADIVMFLYRDAYYEERKKPEESSAKFMEWQEKMESIMNQADIIIAKHRNGPIGFRRLFFDRNTTLFRNYQKN</sequence>
<reference evidence="17 18" key="1">
    <citation type="submission" date="2024-01" db="EMBL/GenBank/DDBJ databases">
        <authorList>
            <person name="Kunselman E."/>
        </authorList>
    </citation>
    <scope>NUCLEOTIDE SEQUENCE [LARGE SCALE GENOMIC DNA]</scope>
    <source>
        <strain evidence="17">2 abalone samples</strain>
    </source>
</reference>
<dbReference type="Gene3D" id="3.40.50.300">
    <property type="entry name" value="P-loop containing nucleotide triphosphate hydrolases"/>
    <property type="match status" value="1"/>
</dbReference>
<dbReference type="InterPro" id="IPR007692">
    <property type="entry name" value="DNA_helicase_DnaB"/>
</dbReference>
<feature type="domain" description="SF4 helicase" evidence="16">
    <location>
        <begin position="198"/>
        <end position="491"/>
    </location>
</feature>
<keyword evidence="10" id="KW-0413">Isomerase</keyword>
<dbReference type="SUPFAM" id="SSF48024">
    <property type="entry name" value="N-terminal domain of DnaB helicase"/>
    <property type="match status" value="1"/>
</dbReference>
<dbReference type="SUPFAM" id="SSF52540">
    <property type="entry name" value="P-loop containing nucleoside triphosphate hydrolases"/>
    <property type="match status" value="1"/>
</dbReference>
<dbReference type="InterPro" id="IPR007694">
    <property type="entry name" value="DNA_helicase_DnaB-like_C"/>
</dbReference>
<evidence type="ECO:0000256" key="12">
    <source>
        <dbReference type="ARBA" id="ARBA00048954"/>
    </source>
</evidence>
<evidence type="ECO:0000313" key="18">
    <source>
        <dbReference type="Proteomes" id="UP001314181"/>
    </source>
</evidence>
<evidence type="ECO:0000256" key="7">
    <source>
        <dbReference type="ARBA" id="ARBA00022806"/>
    </source>
</evidence>
<comment type="function">
    <text evidence="11 14">The main replicative DNA helicase, it participates in initiation and elongation during chromosome replication. Travels ahead of the DNA replisome, separating dsDNA into templates for DNA synthesis. A processive ATP-dependent 5'-3' DNA helicase it has DNA-dependent ATPase activity.</text>
</comment>
<gene>
    <name evidence="17" type="primary">dnaB</name>
    <name evidence="17" type="ORF">CAXC1_150043</name>
</gene>
<dbReference type="Gene3D" id="1.10.860.10">
    <property type="entry name" value="DNAb Helicase, Chain A"/>
    <property type="match status" value="1"/>
</dbReference>
<evidence type="ECO:0000256" key="6">
    <source>
        <dbReference type="ARBA" id="ARBA00022801"/>
    </source>
</evidence>
<dbReference type="GO" id="GO:0003678">
    <property type="term" value="F:DNA helicase activity"/>
    <property type="evidence" value="ECO:0007669"/>
    <property type="project" value="UniProtKB-EC"/>
</dbReference>
<dbReference type="CDD" id="cd00984">
    <property type="entry name" value="DnaB_C"/>
    <property type="match status" value="1"/>
</dbReference>
<dbReference type="GO" id="GO:0016787">
    <property type="term" value="F:hydrolase activity"/>
    <property type="evidence" value="ECO:0007669"/>
    <property type="project" value="UniProtKB-KW"/>
</dbReference>
<evidence type="ECO:0000256" key="14">
    <source>
        <dbReference type="RuleBase" id="RU362085"/>
    </source>
</evidence>
<dbReference type="InterPro" id="IPR007693">
    <property type="entry name" value="DNA_helicase_DnaB-like_N"/>
</dbReference>
<keyword evidence="6 14" id="KW-0378">Hydrolase</keyword>
<keyword evidence="18" id="KW-1185">Reference proteome</keyword>
<evidence type="ECO:0000256" key="8">
    <source>
        <dbReference type="ARBA" id="ARBA00022840"/>
    </source>
</evidence>
<keyword evidence="5 14" id="KW-0547">Nucleotide-binding</keyword>
<evidence type="ECO:0000313" key="17">
    <source>
        <dbReference type="EMBL" id="CAK8162449.1"/>
    </source>
</evidence>
<evidence type="ECO:0000256" key="11">
    <source>
        <dbReference type="ARBA" id="ARBA00044932"/>
    </source>
</evidence>
<dbReference type="InterPro" id="IPR036185">
    <property type="entry name" value="DNA_heli_DnaB-like_N_sf"/>
</dbReference>
<keyword evidence="4 14" id="KW-0235">DNA replication</keyword>
<evidence type="ECO:0000256" key="5">
    <source>
        <dbReference type="ARBA" id="ARBA00022741"/>
    </source>
</evidence>
<organism evidence="17 18">
    <name type="scientific">Candidatus Xenohaliotis californiensis</name>
    <dbReference type="NCBI Taxonomy" id="84677"/>
    <lineage>
        <taxon>Bacteria</taxon>
        <taxon>Pseudomonadati</taxon>
        <taxon>Pseudomonadota</taxon>
        <taxon>Alphaproteobacteria</taxon>
        <taxon>Rickettsiales</taxon>
        <taxon>Anaplasmataceae</taxon>
        <taxon>Candidatus Xenohaliotis</taxon>
    </lineage>
</organism>
<dbReference type="PROSITE" id="PS51199">
    <property type="entry name" value="SF4_HELICASE"/>
    <property type="match status" value="1"/>
</dbReference>
<dbReference type="EMBL" id="CAWVOK010000006">
    <property type="protein sequence ID" value="CAK8162449.1"/>
    <property type="molecule type" value="Genomic_DNA"/>
</dbReference>
<keyword evidence="8 14" id="KW-0067">ATP-binding</keyword>
<evidence type="ECO:0000256" key="9">
    <source>
        <dbReference type="ARBA" id="ARBA00023125"/>
    </source>
</evidence>
<comment type="similarity">
    <text evidence="1 14">Belongs to the helicase family. DnaB subfamily.</text>
</comment>
<protein>
    <recommendedName>
        <fullName evidence="13 14">Replicative DNA helicase</fullName>
        <ecNumber evidence="13 14">5.6.2.3</ecNumber>
    </recommendedName>
</protein>
<accession>A0ABM9N796</accession>
<name>A0ABM9N796_9RICK</name>
<evidence type="ECO:0000256" key="1">
    <source>
        <dbReference type="ARBA" id="ARBA00008428"/>
    </source>
</evidence>
<comment type="subunit">
    <text evidence="2">Homohexamer.</text>
</comment>
<dbReference type="InterPro" id="IPR016136">
    <property type="entry name" value="DNA_helicase_N/primase_C"/>
</dbReference>
<proteinExistence type="inferred from homology"/>
<dbReference type="Pfam" id="PF03796">
    <property type="entry name" value="DnaB_C"/>
    <property type="match status" value="1"/>
</dbReference>
<comment type="caution">
    <text evidence="17">The sequence shown here is derived from an EMBL/GenBank/DDBJ whole genome shotgun (WGS) entry which is preliminary data.</text>
</comment>
<evidence type="ECO:0000256" key="3">
    <source>
        <dbReference type="ARBA" id="ARBA00022515"/>
    </source>
</evidence>
<evidence type="ECO:0000256" key="15">
    <source>
        <dbReference type="SAM" id="MobiDB-lite"/>
    </source>
</evidence>
<keyword evidence="9 14" id="KW-0238">DNA-binding</keyword>
<dbReference type="EC" id="5.6.2.3" evidence="13 14"/>
<evidence type="ECO:0000259" key="16">
    <source>
        <dbReference type="PROSITE" id="PS51199"/>
    </source>
</evidence>
<dbReference type="Pfam" id="PF00772">
    <property type="entry name" value="DnaB"/>
    <property type="match status" value="1"/>
</dbReference>
<feature type="region of interest" description="Disordered" evidence="15">
    <location>
        <begin position="1"/>
        <end position="22"/>
    </location>
</feature>
<dbReference type="Proteomes" id="UP001314181">
    <property type="component" value="Unassembled WGS sequence"/>
</dbReference>
<dbReference type="RefSeq" id="WP_338363491.1">
    <property type="nucleotide sequence ID" value="NZ_CAWVOK010000006.1"/>
</dbReference>
<evidence type="ECO:0000256" key="13">
    <source>
        <dbReference type="NCBIfam" id="TIGR00665"/>
    </source>
</evidence>
<comment type="catalytic activity">
    <reaction evidence="12 14">
        <text>ATP + H2O = ADP + phosphate + H(+)</text>
        <dbReference type="Rhea" id="RHEA:13065"/>
        <dbReference type="ChEBI" id="CHEBI:15377"/>
        <dbReference type="ChEBI" id="CHEBI:15378"/>
        <dbReference type="ChEBI" id="CHEBI:30616"/>
        <dbReference type="ChEBI" id="CHEBI:43474"/>
        <dbReference type="ChEBI" id="CHEBI:456216"/>
        <dbReference type="EC" id="5.6.2.3"/>
    </reaction>
</comment>
<evidence type="ECO:0000256" key="4">
    <source>
        <dbReference type="ARBA" id="ARBA00022705"/>
    </source>
</evidence>
<evidence type="ECO:0000256" key="2">
    <source>
        <dbReference type="ARBA" id="ARBA00011643"/>
    </source>
</evidence>